<accession>A0A6C0I0Y0</accession>
<organism evidence="9">
    <name type="scientific">viral metagenome</name>
    <dbReference type="NCBI Taxonomy" id="1070528"/>
    <lineage>
        <taxon>unclassified sequences</taxon>
        <taxon>metagenomes</taxon>
        <taxon>organismal metagenomes</taxon>
    </lineage>
</organism>
<feature type="domain" description="Poly(A) polymerase catalytic subunit" evidence="8">
    <location>
        <begin position="102"/>
        <end position="230"/>
    </location>
</feature>
<comment type="subcellular location">
    <subcellularLocation>
        <location evidence="1">Virion</location>
    </subcellularLocation>
</comment>
<evidence type="ECO:0000256" key="2">
    <source>
        <dbReference type="ARBA" id="ARBA00022664"/>
    </source>
</evidence>
<dbReference type="InterPro" id="IPR045355">
    <property type="entry name" value="PolyA_pol_cat_su"/>
</dbReference>
<keyword evidence="3" id="KW-0808">Transferase</keyword>
<name>A0A6C0I0Y0_9ZZZZ</name>
<dbReference type="EMBL" id="MN740044">
    <property type="protein sequence ID" value="QHT85773.1"/>
    <property type="molecule type" value="Genomic_DNA"/>
</dbReference>
<keyword evidence="7" id="KW-0804">Transcription</keyword>
<dbReference type="AlphaFoldDB" id="A0A6C0I0Y0"/>
<keyword evidence="5" id="KW-0067">ATP-binding</keyword>
<dbReference type="GO" id="GO:0044423">
    <property type="term" value="C:virion component"/>
    <property type="evidence" value="ECO:0007669"/>
    <property type="project" value="UniProtKB-KW"/>
</dbReference>
<evidence type="ECO:0000259" key="8">
    <source>
        <dbReference type="Pfam" id="PF19244"/>
    </source>
</evidence>
<dbReference type="Pfam" id="PF19244">
    <property type="entry name" value="Poly_A_pol_cat"/>
    <property type="match status" value="1"/>
</dbReference>
<evidence type="ECO:0000256" key="7">
    <source>
        <dbReference type="ARBA" id="ARBA00023163"/>
    </source>
</evidence>
<proteinExistence type="predicted"/>
<evidence type="ECO:0000256" key="1">
    <source>
        <dbReference type="ARBA" id="ARBA00004328"/>
    </source>
</evidence>
<evidence type="ECO:0000313" key="9">
    <source>
        <dbReference type="EMBL" id="QHT85773.1"/>
    </source>
</evidence>
<protein>
    <recommendedName>
        <fullName evidence="8">Poly(A) polymerase catalytic subunit domain-containing protein</fullName>
    </recommendedName>
</protein>
<evidence type="ECO:0000256" key="4">
    <source>
        <dbReference type="ARBA" id="ARBA00022741"/>
    </source>
</evidence>
<evidence type="ECO:0000256" key="5">
    <source>
        <dbReference type="ARBA" id="ARBA00022840"/>
    </source>
</evidence>
<dbReference type="GO" id="GO:0016740">
    <property type="term" value="F:transferase activity"/>
    <property type="evidence" value="ECO:0007669"/>
    <property type="project" value="UniProtKB-KW"/>
</dbReference>
<reference evidence="9" key="1">
    <citation type="journal article" date="2020" name="Nature">
        <title>Giant virus diversity and host interactions through global metagenomics.</title>
        <authorList>
            <person name="Schulz F."/>
            <person name="Roux S."/>
            <person name="Paez-Espino D."/>
            <person name="Jungbluth S."/>
            <person name="Walsh D.A."/>
            <person name="Denef V.J."/>
            <person name="McMahon K.D."/>
            <person name="Konstantinidis K.T."/>
            <person name="Eloe-Fadrosh E.A."/>
            <person name="Kyrpides N.C."/>
            <person name="Woyke T."/>
        </authorList>
    </citation>
    <scope>NUCLEOTIDE SEQUENCE</scope>
    <source>
        <strain evidence="9">GVMAG-M-3300023184-182</strain>
    </source>
</reference>
<keyword evidence="4" id="KW-0547">Nucleotide-binding</keyword>
<evidence type="ECO:0000256" key="3">
    <source>
        <dbReference type="ARBA" id="ARBA00022679"/>
    </source>
</evidence>
<dbReference type="GO" id="GO:0005524">
    <property type="term" value="F:ATP binding"/>
    <property type="evidence" value="ECO:0007669"/>
    <property type="project" value="UniProtKB-KW"/>
</dbReference>
<keyword evidence="2" id="KW-0507">mRNA processing</keyword>
<evidence type="ECO:0000256" key="6">
    <source>
        <dbReference type="ARBA" id="ARBA00022844"/>
    </source>
</evidence>
<keyword evidence="6" id="KW-0946">Virion</keyword>
<sequence length="557" mass="65648">MYESDKYDKSDKKYTKKNKIQHKFRQLPVKEFNHAHKKAVYSNHRKHNVSKFDSKFDTQICDDKMTFEDCELAILRHAIDETEEIQKKQVVISDEIRKMYTILEKFIISKKLIVYGGLALNRLMPKHARFYNEDVELPDYDMYSENALENAKELADIYFKEGYKDVEAKSGVHYGTFKVFVNFIAIADITQLQKEIYNSIKSEAVIISGIYYCPPNYLRMSMYLELSRPAGDISRWEKIYKRLTLLNKFYPLKTPKTCKTIEFQRDIESDSIKKKTTFLYYLVRDNFIEQEVIFFGGYANLLYSKYMPNNEKYKFNKKIPDFDVLAVDPDLSAMILTETLKERGFNNITQIKHEAIGEIIPEHIQILVEKDTIAFIYKPIACHSYNIIHIDNSNREARVATIDTMLNFYLAFLYVDLPYYSVDRILCMANYLFEIQQKNRLNQRGLLKRFSSDCIGKQPQLEDMRAEKAEMFKKLMDKRGSTEYEMWFLKYNPALSNGKMQKHSAVISMPKNSKKSKKVLTESIVEGSPIKKKRTRKKVKKLPKNKYNGIIEPVFNY</sequence>
<dbReference type="GO" id="GO:0006397">
    <property type="term" value="P:mRNA processing"/>
    <property type="evidence" value="ECO:0007669"/>
    <property type="project" value="UniProtKB-KW"/>
</dbReference>